<comment type="caution">
    <text evidence="1">The sequence shown here is derived from an EMBL/GenBank/DDBJ whole genome shotgun (WGS) entry which is preliminary data.</text>
</comment>
<keyword evidence="2" id="KW-1185">Reference proteome</keyword>
<accession>A0A0L6V6P0</accession>
<dbReference type="AlphaFoldDB" id="A0A0L6V6P0"/>
<sequence length="84" mass="9684">MSWPCFLNLLHLIKPDPIFYNQSQNPQQDVSIKLVVSTSRLGSNSNGASFQNQESIPKWIWNNQTVHYMIHQSILVDLVIFDTP</sequence>
<protein>
    <submittedName>
        <fullName evidence="1">Uncharacterized protein</fullName>
    </submittedName>
</protein>
<dbReference type="EMBL" id="LAVV01007479">
    <property type="protein sequence ID" value="KNZ55795.1"/>
    <property type="molecule type" value="Genomic_DNA"/>
</dbReference>
<reference evidence="1 2" key="1">
    <citation type="submission" date="2015-08" db="EMBL/GenBank/DDBJ databases">
        <title>Next Generation Sequencing and Analysis of the Genome of Puccinia sorghi L Schw, the Causal Agent of Maize Common Rust.</title>
        <authorList>
            <person name="Rochi L."/>
            <person name="Burguener G."/>
            <person name="Darino M."/>
            <person name="Turjanski A."/>
            <person name="Kreff E."/>
            <person name="Dieguez M.J."/>
            <person name="Sacco F."/>
        </authorList>
    </citation>
    <scope>NUCLEOTIDE SEQUENCE [LARGE SCALE GENOMIC DNA]</scope>
    <source>
        <strain evidence="1 2">RO10H11247</strain>
    </source>
</reference>
<evidence type="ECO:0000313" key="1">
    <source>
        <dbReference type="EMBL" id="KNZ55795.1"/>
    </source>
</evidence>
<gene>
    <name evidence="1" type="ORF">VP01_257g3</name>
</gene>
<evidence type="ECO:0000313" key="2">
    <source>
        <dbReference type="Proteomes" id="UP000037035"/>
    </source>
</evidence>
<dbReference type="OrthoDB" id="2507202at2759"/>
<proteinExistence type="predicted"/>
<dbReference type="Proteomes" id="UP000037035">
    <property type="component" value="Unassembled WGS sequence"/>
</dbReference>
<name>A0A0L6V6P0_9BASI</name>
<organism evidence="1 2">
    <name type="scientific">Puccinia sorghi</name>
    <dbReference type="NCBI Taxonomy" id="27349"/>
    <lineage>
        <taxon>Eukaryota</taxon>
        <taxon>Fungi</taxon>
        <taxon>Dikarya</taxon>
        <taxon>Basidiomycota</taxon>
        <taxon>Pucciniomycotina</taxon>
        <taxon>Pucciniomycetes</taxon>
        <taxon>Pucciniales</taxon>
        <taxon>Pucciniaceae</taxon>
        <taxon>Puccinia</taxon>
    </lineage>
</organism>
<dbReference type="VEuPathDB" id="FungiDB:VP01_257g3"/>